<name>A0A9W8HTS2_9FUNG</name>
<feature type="non-terminal residue" evidence="1">
    <location>
        <position position="1"/>
    </location>
</feature>
<dbReference type="OrthoDB" id="2290221at2759"/>
<dbReference type="Proteomes" id="UP001140094">
    <property type="component" value="Unassembled WGS sequence"/>
</dbReference>
<proteinExistence type="predicted"/>
<dbReference type="AlphaFoldDB" id="A0A9W8HTS2"/>
<protein>
    <submittedName>
        <fullName evidence="1">Uncharacterized protein</fullName>
    </submittedName>
</protein>
<reference evidence="1" key="1">
    <citation type="submission" date="2022-07" db="EMBL/GenBank/DDBJ databases">
        <title>Phylogenomic reconstructions and comparative analyses of Kickxellomycotina fungi.</title>
        <authorList>
            <person name="Reynolds N.K."/>
            <person name="Stajich J.E."/>
            <person name="Barry K."/>
            <person name="Grigoriev I.V."/>
            <person name="Crous P."/>
            <person name="Smith M.E."/>
        </authorList>
    </citation>
    <scope>NUCLEOTIDE SEQUENCE</scope>
    <source>
        <strain evidence="1">NRRL 1565</strain>
    </source>
</reference>
<evidence type="ECO:0000313" key="1">
    <source>
        <dbReference type="EMBL" id="KAJ2802189.1"/>
    </source>
</evidence>
<sequence length="103" mass="10945">LLSAHVLPLVEAVFLPLVQFGVSSRRRSVRAAVLVHFRDTLVLPLLPALDDVATLCRPQLPVAAPRCLPAIVQMTTVLAALTPADRTGPLYTTARALSAALQA</sequence>
<comment type="caution">
    <text evidence="1">The sequence shown here is derived from an EMBL/GenBank/DDBJ whole genome shotgun (WGS) entry which is preliminary data.</text>
</comment>
<evidence type="ECO:0000313" key="2">
    <source>
        <dbReference type="Proteomes" id="UP001140094"/>
    </source>
</evidence>
<dbReference type="EMBL" id="JANBUO010000695">
    <property type="protein sequence ID" value="KAJ2802189.1"/>
    <property type="molecule type" value="Genomic_DNA"/>
</dbReference>
<accession>A0A9W8HTS2</accession>
<keyword evidence="2" id="KW-1185">Reference proteome</keyword>
<gene>
    <name evidence="1" type="ORF">H4R20_003375</name>
</gene>
<organism evidence="1 2">
    <name type="scientific">Coemansia guatemalensis</name>
    <dbReference type="NCBI Taxonomy" id="2761395"/>
    <lineage>
        <taxon>Eukaryota</taxon>
        <taxon>Fungi</taxon>
        <taxon>Fungi incertae sedis</taxon>
        <taxon>Zoopagomycota</taxon>
        <taxon>Kickxellomycotina</taxon>
        <taxon>Kickxellomycetes</taxon>
        <taxon>Kickxellales</taxon>
        <taxon>Kickxellaceae</taxon>
        <taxon>Coemansia</taxon>
    </lineage>
</organism>